<proteinExistence type="predicted"/>
<dbReference type="EMBL" id="WNCL01000017">
    <property type="protein sequence ID" value="MTU43383.1"/>
    <property type="molecule type" value="Genomic_DNA"/>
</dbReference>
<evidence type="ECO:0000313" key="1">
    <source>
        <dbReference type="EMBL" id="MTU43383.1"/>
    </source>
</evidence>
<evidence type="ECO:0000313" key="2">
    <source>
        <dbReference type="Proteomes" id="UP000462362"/>
    </source>
</evidence>
<name>A0A6I3S3J0_9BURK</name>
<comment type="caution">
    <text evidence="1">The sequence shown here is derived from an EMBL/GenBank/DDBJ whole genome shotgun (WGS) entry which is preliminary data.</text>
</comment>
<organism evidence="1 2">
    <name type="scientific">Parasutterella excrementihominis</name>
    <dbReference type="NCBI Taxonomy" id="487175"/>
    <lineage>
        <taxon>Bacteria</taxon>
        <taxon>Pseudomonadati</taxon>
        <taxon>Pseudomonadota</taxon>
        <taxon>Betaproteobacteria</taxon>
        <taxon>Burkholderiales</taxon>
        <taxon>Sutterellaceae</taxon>
        <taxon>Parasutterella</taxon>
    </lineage>
</organism>
<dbReference type="RefSeq" id="WP_149879541.1">
    <property type="nucleotide sequence ID" value="NZ_CATXDL010000029.1"/>
</dbReference>
<reference evidence="1 2" key="1">
    <citation type="journal article" date="2019" name="Nat. Med.">
        <title>A library of human gut bacterial isolates paired with longitudinal multiomics data enables mechanistic microbiome research.</title>
        <authorList>
            <person name="Poyet M."/>
            <person name="Groussin M."/>
            <person name="Gibbons S.M."/>
            <person name="Avila-Pacheco J."/>
            <person name="Jiang X."/>
            <person name="Kearney S.M."/>
            <person name="Perrotta A.R."/>
            <person name="Berdy B."/>
            <person name="Zhao S."/>
            <person name="Lieberman T.D."/>
            <person name="Swanson P.K."/>
            <person name="Smith M."/>
            <person name="Roesemann S."/>
            <person name="Alexander J.E."/>
            <person name="Rich S.A."/>
            <person name="Livny J."/>
            <person name="Vlamakis H."/>
            <person name="Clish C."/>
            <person name="Bullock K."/>
            <person name="Deik A."/>
            <person name="Scott J."/>
            <person name="Pierce K.A."/>
            <person name="Xavier R.J."/>
            <person name="Alm E.J."/>
        </authorList>
    </citation>
    <scope>NUCLEOTIDE SEQUENCE [LARGE SCALE GENOMIC DNA]</scope>
    <source>
        <strain evidence="1 2">BIOML-A2</strain>
    </source>
</reference>
<dbReference type="AlphaFoldDB" id="A0A6I3S3J0"/>
<gene>
    <name evidence="1" type="ORF">GMD42_07070</name>
</gene>
<accession>A0A6I3S3J0</accession>
<sequence>MSKKTLSRTLLNSLIGYKIEQAREMQAIALSGTSKSEAVRLLKDVDTDLRGILLLDIDPGITLCEEAPRKLCEAINTNLDLLYKARRGRLDQGALV</sequence>
<dbReference type="Proteomes" id="UP000462362">
    <property type="component" value="Unassembled WGS sequence"/>
</dbReference>
<protein>
    <submittedName>
        <fullName evidence="1">Uncharacterized protein</fullName>
    </submittedName>
</protein>